<evidence type="ECO:0000313" key="5">
    <source>
        <dbReference type="EMBL" id="OGG23691.1"/>
    </source>
</evidence>
<name>A0A1F6AG88_9BACT</name>
<dbReference type="Gene3D" id="3.30.450.90">
    <property type="match status" value="1"/>
</dbReference>
<dbReference type="Pfam" id="PF05157">
    <property type="entry name" value="MshEN"/>
    <property type="match status" value="1"/>
</dbReference>
<dbReference type="GO" id="GO:0016887">
    <property type="term" value="F:ATP hydrolysis activity"/>
    <property type="evidence" value="ECO:0007669"/>
    <property type="project" value="TreeGrafter"/>
</dbReference>
<evidence type="ECO:0000313" key="6">
    <source>
        <dbReference type="Proteomes" id="UP000178759"/>
    </source>
</evidence>
<comment type="caution">
    <text evidence="5">The sequence shown here is derived from an EMBL/GenBank/DDBJ whole genome shotgun (WGS) entry which is preliminary data.</text>
</comment>
<keyword evidence="2" id="KW-0547">Nucleotide-binding</keyword>
<dbReference type="InterPro" id="IPR001482">
    <property type="entry name" value="T2SS/T4SS_dom"/>
</dbReference>
<dbReference type="InterPro" id="IPR003593">
    <property type="entry name" value="AAA+_ATPase"/>
</dbReference>
<evidence type="ECO:0000256" key="1">
    <source>
        <dbReference type="ARBA" id="ARBA00006611"/>
    </source>
</evidence>
<dbReference type="GO" id="GO:0005524">
    <property type="term" value="F:ATP binding"/>
    <property type="evidence" value="ECO:0007669"/>
    <property type="project" value="UniProtKB-KW"/>
</dbReference>
<dbReference type="InterPro" id="IPR037257">
    <property type="entry name" value="T2SS_E_N_sf"/>
</dbReference>
<dbReference type="CDD" id="cd01129">
    <property type="entry name" value="PulE-GspE-like"/>
    <property type="match status" value="1"/>
</dbReference>
<dbReference type="STRING" id="1798392.A3A79_00585"/>
<evidence type="ECO:0000256" key="2">
    <source>
        <dbReference type="ARBA" id="ARBA00022741"/>
    </source>
</evidence>
<dbReference type="Proteomes" id="UP000178759">
    <property type="component" value="Unassembled WGS sequence"/>
</dbReference>
<dbReference type="InterPro" id="IPR007831">
    <property type="entry name" value="T2SS_GspE_N"/>
</dbReference>
<proteinExistence type="inferred from homology"/>
<dbReference type="GO" id="GO:0005886">
    <property type="term" value="C:plasma membrane"/>
    <property type="evidence" value="ECO:0007669"/>
    <property type="project" value="TreeGrafter"/>
</dbReference>
<dbReference type="Gene3D" id="3.40.50.300">
    <property type="entry name" value="P-loop containing nucleotide triphosphate hydrolases"/>
    <property type="match status" value="1"/>
</dbReference>
<keyword evidence="3" id="KW-0067">ATP-binding</keyword>
<protein>
    <recommendedName>
        <fullName evidence="4">AAA+ ATPase domain-containing protein</fullName>
    </recommendedName>
</protein>
<dbReference type="PANTHER" id="PTHR30258">
    <property type="entry name" value="TYPE II SECRETION SYSTEM PROTEIN GSPE-RELATED"/>
    <property type="match status" value="1"/>
</dbReference>
<sequence>MAIAAQQLLEALVADKKLTPKQAEELNTQSLSTGTSIEELITRKRLVTEIDVTKARAKTLNIPFVTLGVRSISPDVVNFIPEPVSRRYTLAPFLYDEKTNELSVAMLDPLDFQVLEFLEKKSGKTIKPFMAMKDDILATIEDIYTQEMGADVTAALKEAPEEIKTYEAGKLGEVIREAPIAQIVSAILEQAIRLRASDVHVEPQLGDTRVRYRVDGILEERLALPRRLQEAVISRIKILADMKIDEKRIPQDGRFNFKMGENEVDLRVSSLPTVHGEKIVMRLLKKSGGVPTMNELGLRGLALKHLETSITRPHGIILVTGPTGSGKTTTLYAVLSKLNNSRVNILTLEDPVEYQIAGINQVQINPTAGLTFATGLRSFLRQDPNIILVGEIRDKETTDLAIQAALTGHLVFSTLHTNNAAGAIPRLLDLGAEPFLVASALNAVVGQRIARRICSVCKEEYEPEAAVSEDVKKVLGNLLPQGSSMKLYRGKGTMNGADCSNCSKTGYHGRVGIFEVFPVTDAISKLILTRTPMKDIEDKAVSEGMITMKQDGYLKVLEAVTTLEEVLRVAQD</sequence>
<dbReference type="SUPFAM" id="SSF52540">
    <property type="entry name" value="P-loop containing nucleoside triphosphate hydrolases"/>
    <property type="match status" value="1"/>
</dbReference>
<dbReference type="FunFam" id="3.40.50.300:FF:000398">
    <property type="entry name" value="Type IV pilus assembly ATPase PilB"/>
    <property type="match status" value="1"/>
</dbReference>
<comment type="similarity">
    <text evidence="1">Belongs to the GSP E family.</text>
</comment>
<evidence type="ECO:0000259" key="4">
    <source>
        <dbReference type="SMART" id="SM00382"/>
    </source>
</evidence>
<organism evidence="5 6">
    <name type="scientific">Candidatus Gottesmanbacteria bacterium RIFCSPLOWO2_01_FULL_43_11b</name>
    <dbReference type="NCBI Taxonomy" id="1798392"/>
    <lineage>
        <taxon>Bacteria</taxon>
        <taxon>Candidatus Gottesmaniibacteriota</taxon>
    </lineage>
</organism>
<dbReference type="EMBL" id="MFJV01000001">
    <property type="protein sequence ID" value="OGG23691.1"/>
    <property type="molecule type" value="Genomic_DNA"/>
</dbReference>
<reference evidence="5 6" key="1">
    <citation type="journal article" date="2016" name="Nat. Commun.">
        <title>Thousands of microbial genomes shed light on interconnected biogeochemical processes in an aquifer system.</title>
        <authorList>
            <person name="Anantharaman K."/>
            <person name="Brown C.T."/>
            <person name="Hug L.A."/>
            <person name="Sharon I."/>
            <person name="Castelle C.J."/>
            <person name="Probst A.J."/>
            <person name="Thomas B.C."/>
            <person name="Singh A."/>
            <person name="Wilkins M.J."/>
            <person name="Karaoz U."/>
            <person name="Brodie E.L."/>
            <person name="Williams K.H."/>
            <person name="Hubbard S.S."/>
            <person name="Banfield J.F."/>
        </authorList>
    </citation>
    <scope>NUCLEOTIDE SEQUENCE [LARGE SCALE GENOMIC DNA]</scope>
</reference>
<dbReference type="Pfam" id="PF00437">
    <property type="entry name" value="T2SSE"/>
    <property type="match status" value="1"/>
</dbReference>
<accession>A0A1F6AG88</accession>
<dbReference type="AlphaFoldDB" id="A0A1F6AG88"/>
<feature type="domain" description="AAA+ ATPase" evidence="4">
    <location>
        <begin position="313"/>
        <end position="434"/>
    </location>
</feature>
<dbReference type="SUPFAM" id="SSF160246">
    <property type="entry name" value="EspE N-terminal domain-like"/>
    <property type="match status" value="1"/>
</dbReference>
<evidence type="ECO:0000256" key="3">
    <source>
        <dbReference type="ARBA" id="ARBA00022840"/>
    </source>
</evidence>
<gene>
    <name evidence="5" type="ORF">A3A79_00585</name>
</gene>
<dbReference type="InterPro" id="IPR027417">
    <property type="entry name" value="P-loop_NTPase"/>
</dbReference>
<dbReference type="Gene3D" id="3.30.300.160">
    <property type="entry name" value="Type II secretion system, protein E, N-terminal domain"/>
    <property type="match status" value="1"/>
</dbReference>
<dbReference type="SMART" id="SM00382">
    <property type="entry name" value="AAA"/>
    <property type="match status" value="1"/>
</dbReference>
<dbReference type="PANTHER" id="PTHR30258:SF2">
    <property type="entry name" value="COMG OPERON PROTEIN 1"/>
    <property type="match status" value="1"/>
</dbReference>